<feature type="active site" description="Proton donor/acceptor" evidence="7">
    <location>
        <position position="103"/>
    </location>
</feature>
<keyword evidence="6 7" id="KW-0961">Cell wall biogenesis/degradation</keyword>
<dbReference type="GO" id="GO:0005576">
    <property type="term" value="C:extracellular region"/>
    <property type="evidence" value="ECO:0007669"/>
    <property type="project" value="TreeGrafter"/>
</dbReference>
<evidence type="ECO:0000256" key="2">
    <source>
        <dbReference type="ARBA" id="ARBA00005992"/>
    </source>
</evidence>
<comment type="similarity">
    <text evidence="2">Belongs to the YkuD family.</text>
</comment>
<evidence type="ECO:0000256" key="6">
    <source>
        <dbReference type="ARBA" id="ARBA00023316"/>
    </source>
</evidence>
<dbReference type="NCBIfam" id="NF004786">
    <property type="entry name" value="PRK06132.1-3"/>
    <property type="match status" value="1"/>
</dbReference>
<dbReference type="Gene3D" id="1.10.101.10">
    <property type="entry name" value="PGBD-like superfamily/PGBD"/>
    <property type="match status" value="1"/>
</dbReference>
<dbReference type="SUPFAM" id="SSF47090">
    <property type="entry name" value="PGBD-like"/>
    <property type="match status" value="1"/>
</dbReference>
<evidence type="ECO:0000313" key="11">
    <source>
        <dbReference type="Proteomes" id="UP000245252"/>
    </source>
</evidence>
<keyword evidence="5 7" id="KW-0573">Peptidoglycan synthesis</keyword>
<keyword evidence="8" id="KW-0732">Signal</keyword>
<gene>
    <name evidence="10" type="ORF">DEM27_29050</name>
</gene>
<reference evidence="10 11" key="1">
    <citation type="submission" date="2018-05" db="EMBL/GenBank/DDBJ databases">
        <title>The draft genome of strain NS-104.</title>
        <authorList>
            <person name="Hang P."/>
            <person name="Jiang J."/>
        </authorList>
    </citation>
    <scope>NUCLEOTIDE SEQUENCE [LARGE SCALE GENOMIC DNA]</scope>
    <source>
        <strain evidence="10 11">NS-104</strain>
    </source>
</reference>
<dbReference type="InterPro" id="IPR036365">
    <property type="entry name" value="PGBD-like_sf"/>
</dbReference>
<dbReference type="GO" id="GO:0018104">
    <property type="term" value="P:peptidoglycan-protein cross-linking"/>
    <property type="evidence" value="ECO:0007669"/>
    <property type="project" value="TreeGrafter"/>
</dbReference>
<dbReference type="Proteomes" id="UP000245252">
    <property type="component" value="Unassembled WGS sequence"/>
</dbReference>
<feature type="domain" description="L,D-TPase catalytic" evidence="9">
    <location>
        <begin position="31"/>
        <end position="141"/>
    </location>
</feature>
<dbReference type="UniPathway" id="UPA00219"/>
<dbReference type="PROSITE" id="PS52029">
    <property type="entry name" value="LD_TPASE"/>
    <property type="match status" value="1"/>
</dbReference>
<evidence type="ECO:0000256" key="7">
    <source>
        <dbReference type="PROSITE-ProRule" id="PRU01373"/>
    </source>
</evidence>
<keyword evidence="3" id="KW-0808">Transferase</keyword>
<protein>
    <recommendedName>
        <fullName evidence="9">L,D-TPase catalytic domain-containing protein</fullName>
    </recommendedName>
</protein>
<evidence type="ECO:0000256" key="1">
    <source>
        <dbReference type="ARBA" id="ARBA00004752"/>
    </source>
</evidence>
<accession>A0A2U2DHP9</accession>
<feature type="active site" description="Nucleophile" evidence="7">
    <location>
        <position position="117"/>
    </location>
</feature>
<dbReference type="GO" id="GO:0071555">
    <property type="term" value="P:cell wall organization"/>
    <property type="evidence" value="ECO:0007669"/>
    <property type="project" value="UniProtKB-UniRule"/>
</dbReference>
<keyword evidence="4 7" id="KW-0133">Cell shape</keyword>
<dbReference type="PIRSF" id="PIRSF029342">
    <property type="entry name" value="UCP029342_ErfK/YbiS/YcfS/YnhG"/>
    <property type="match status" value="1"/>
</dbReference>
<dbReference type="GO" id="GO:0071972">
    <property type="term" value="F:peptidoglycan L,D-transpeptidase activity"/>
    <property type="evidence" value="ECO:0007669"/>
    <property type="project" value="TreeGrafter"/>
</dbReference>
<evidence type="ECO:0000256" key="8">
    <source>
        <dbReference type="SAM" id="SignalP"/>
    </source>
</evidence>
<keyword evidence="11" id="KW-1185">Reference proteome</keyword>
<feature type="signal peptide" evidence="8">
    <location>
        <begin position="1"/>
        <end position="25"/>
    </location>
</feature>
<dbReference type="AlphaFoldDB" id="A0A2U2DHP9"/>
<dbReference type="InterPro" id="IPR050979">
    <property type="entry name" value="LD-transpeptidase"/>
</dbReference>
<feature type="chain" id="PRO_5015489264" description="L,D-TPase catalytic domain-containing protein" evidence="8">
    <location>
        <begin position="26"/>
        <end position="421"/>
    </location>
</feature>
<dbReference type="InterPro" id="IPR002477">
    <property type="entry name" value="Peptidoglycan-bd-like"/>
</dbReference>
<dbReference type="Pfam" id="PF03734">
    <property type="entry name" value="YkuD"/>
    <property type="match status" value="1"/>
</dbReference>
<dbReference type="EMBL" id="QFBC01000020">
    <property type="protein sequence ID" value="PWE52847.1"/>
    <property type="molecule type" value="Genomic_DNA"/>
</dbReference>
<evidence type="ECO:0000259" key="9">
    <source>
        <dbReference type="PROSITE" id="PS52029"/>
    </source>
</evidence>
<comment type="caution">
    <text evidence="10">The sequence shown here is derived from an EMBL/GenBank/DDBJ whole genome shotgun (WGS) entry which is preliminary data.</text>
</comment>
<dbReference type="OrthoDB" id="463216at2"/>
<comment type="pathway">
    <text evidence="1 7">Cell wall biogenesis; peptidoglycan biosynthesis.</text>
</comment>
<dbReference type="SUPFAM" id="SSF141523">
    <property type="entry name" value="L,D-transpeptidase catalytic domain-like"/>
    <property type="match status" value="1"/>
</dbReference>
<organism evidence="10 11">
    <name type="scientific">Metarhizobium album</name>
    <dbReference type="NCBI Taxonomy" id="2182425"/>
    <lineage>
        <taxon>Bacteria</taxon>
        <taxon>Pseudomonadati</taxon>
        <taxon>Pseudomonadota</taxon>
        <taxon>Alphaproteobacteria</taxon>
        <taxon>Hyphomicrobiales</taxon>
        <taxon>Rhizobiaceae</taxon>
        <taxon>Metarhizobium</taxon>
    </lineage>
</organism>
<evidence type="ECO:0000256" key="4">
    <source>
        <dbReference type="ARBA" id="ARBA00022960"/>
    </source>
</evidence>
<dbReference type="InterPro" id="IPR005490">
    <property type="entry name" value="LD_TPept_cat_dom"/>
</dbReference>
<dbReference type="Pfam" id="PF01471">
    <property type="entry name" value="PG_binding_1"/>
    <property type="match status" value="1"/>
</dbReference>
<dbReference type="InterPro" id="IPR038063">
    <property type="entry name" value="Transpep_catalytic_dom"/>
</dbReference>
<dbReference type="PANTHER" id="PTHR30582:SF2">
    <property type="entry name" value="L,D-TRANSPEPTIDASE YCIB-RELATED"/>
    <property type="match status" value="1"/>
</dbReference>
<dbReference type="PANTHER" id="PTHR30582">
    <property type="entry name" value="L,D-TRANSPEPTIDASE"/>
    <property type="match status" value="1"/>
</dbReference>
<dbReference type="InterPro" id="IPR036366">
    <property type="entry name" value="PGBDSf"/>
</dbReference>
<sequence>MVSRLILGVSLSLLAATAYTPPALANDGRTLQIIVSRDAQSLVVYNGDQVVATSKVSTGKPGHSTPTGIFSILEKKKYHESNLYSNAPMPYMQRITWSGVALHESNHVPNYPASHGCVRMPGKFAKALFQMTQRGAHVIITDEPVVPVAFSHSNLFKPHNPLIEEQLMSDAELRPTTPDPVLRPVELAMNEVLPKLGATATAVIEDMPPIRILITRRGAREAMIDAQTLLNTLGYAAGDVDGQAGSVTIAAINAFKTANNLPAKGELLSPEFMAALYKAAGKGTPPSGQILVRQKFKPIIEAPVVIDQPEVALGTLFFEATDVMRTAGKVEWHALSLDNHLSEQQMKRLGITESADAKDPDLLSKTLDRIRIPDDVRRKIETLLSDGSSLTIADVGLGSETGQGTDFITLTKKTPKGKSKS</sequence>
<proteinExistence type="inferred from homology"/>
<evidence type="ECO:0000256" key="3">
    <source>
        <dbReference type="ARBA" id="ARBA00022679"/>
    </source>
</evidence>
<dbReference type="InterPro" id="IPR016915">
    <property type="entry name" value="UCP029342"/>
</dbReference>
<dbReference type="CDD" id="cd16913">
    <property type="entry name" value="YkuD_like"/>
    <property type="match status" value="1"/>
</dbReference>
<name>A0A2U2DHP9_9HYPH</name>
<evidence type="ECO:0000256" key="5">
    <source>
        <dbReference type="ARBA" id="ARBA00022984"/>
    </source>
</evidence>
<dbReference type="GO" id="GO:0016740">
    <property type="term" value="F:transferase activity"/>
    <property type="evidence" value="ECO:0007669"/>
    <property type="project" value="UniProtKB-KW"/>
</dbReference>
<dbReference type="Gene3D" id="2.40.440.10">
    <property type="entry name" value="L,D-transpeptidase catalytic domain-like"/>
    <property type="match status" value="1"/>
</dbReference>
<dbReference type="RefSeq" id="WP_109461745.1">
    <property type="nucleotide sequence ID" value="NZ_QFBC01000020.1"/>
</dbReference>
<dbReference type="GO" id="GO:0008360">
    <property type="term" value="P:regulation of cell shape"/>
    <property type="evidence" value="ECO:0007669"/>
    <property type="project" value="UniProtKB-UniRule"/>
</dbReference>
<dbReference type="NCBIfam" id="NF004785">
    <property type="entry name" value="PRK06132.1-2"/>
    <property type="match status" value="1"/>
</dbReference>
<evidence type="ECO:0000313" key="10">
    <source>
        <dbReference type="EMBL" id="PWE52847.1"/>
    </source>
</evidence>